<keyword evidence="4" id="KW-1185">Reference proteome</keyword>
<dbReference type="InterPro" id="IPR022273">
    <property type="entry name" value="PRTRC_protein-E"/>
</dbReference>
<accession>A0A923E1G5</accession>
<feature type="region of interest" description="Disordered" evidence="1">
    <location>
        <begin position="90"/>
        <end position="118"/>
    </location>
</feature>
<feature type="region of interest" description="Disordered" evidence="1">
    <location>
        <begin position="147"/>
        <end position="179"/>
    </location>
</feature>
<proteinExistence type="predicted"/>
<evidence type="ECO:0000313" key="4">
    <source>
        <dbReference type="Proteomes" id="UP000601055"/>
    </source>
</evidence>
<organism evidence="3 4">
    <name type="scientific">Pedobacter planticolens</name>
    <dbReference type="NCBI Taxonomy" id="2679964"/>
    <lineage>
        <taxon>Bacteria</taxon>
        <taxon>Pseudomonadati</taxon>
        <taxon>Bacteroidota</taxon>
        <taxon>Sphingobacteriia</taxon>
        <taxon>Sphingobacteriales</taxon>
        <taxon>Sphingobacteriaceae</taxon>
        <taxon>Pedobacter</taxon>
    </lineage>
</organism>
<dbReference type="Pfam" id="PF19556">
    <property type="entry name" value="PRTRC_E"/>
    <property type="match status" value="1"/>
</dbReference>
<feature type="compositionally biased region" description="Basic and acidic residues" evidence="1">
    <location>
        <begin position="90"/>
        <end position="102"/>
    </location>
</feature>
<protein>
    <submittedName>
        <fullName evidence="3">PRTRC system protein E</fullName>
    </submittedName>
</protein>
<feature type="domain" description="ParB-related ThiF-related cassette protein E" evidence="2">
    <location>
        <begin position="1"/>
        <end position="172"/>
    </location>
</feature>
<evidence type="ECO:0000256" key="1">
    <source>
        <dbReference type="SAM" id="MobiDB-lite"/>
    </source>
</evidence>
<sequence length="179" mass="19861">METNFFSQIKQLPKAGAWKINIAFVQDEIMLVSVLLEKEADGKALAPIVFNGTAKELDEGFFGAISAPVQSTAELFASVDAHLLSIEKAKNEIKPKTEKKPAENGSPTAKIEDKAERKKRYDGLIEKAKTLNGQMKYEEALAVLPSSEDFPEKGEELDGLRTKLEERKAQKEKMSLFTT</sequence>
<dbReference type="NCBIfam" id="TIGR03741">
    <property type="entry name" value="PRTRC_E"/>
    <property type="match status" value="1"/>
</dbReference>
<name>A0A923E1G5_9SPHI</name>
<dbReference type="RefSeq" id="WP_182922424.1">
    <property type="nucleotide sequence ID" value="NZ_WNXD01000002.1"/>
</dbReference>
<dbReference type="AlphaFoldDB" id="A0A923E1G5"/>
<comment type="caution">
    <text evidence="3">The sequence shown here is derived from an EMBL/GenBank/DDBJ whole genome shotgun (WGS) entry which is preliminary data.</text>
</comment>
<gene>
    <name evidence="3" type="ORF">GM921_09560</name>
</gene>
<reference evidence="3" key="1">
    <citation type="submission" date="2019-11" db="EMBL/GenBank/DDBJ databases">
        <title>Description of Pedobacter sp. LMG 31464T.</title>
        <authorList>
            <person name="Carlier A."/>
            <person name="Qi S."/>
            <person name="Vandamme P."/>
        </authorList>
    </citation>
    <scope>NUCLEOTIDE SEQUENCE</scope>
    <source>
        <strain evidence="3">LMG 31464</strain>
    </source>
</reference>
<dbReference type="EMBL" id="WNXD01000002">
    <property type="protein sequence ID" value="MBB2145732.1"/>
    <property type="molecule type" value="Genomic_DNA"/>
</dbReference>
<dbReference type="Proteomes" id="UP000601055">
    <property type="component" value="Unassembled WGS sequence"/>
</dbReference>
<feature type="compositionally biased region" description="Basic and acidic residues" evidence="1">
    <location>
        <begin position="150"/>
        <end position="179"/>
    </location>
</feature>
<evidence type="ECO:0000259" key="2">
    <source>
        <dbReference type="Pfam" id="PF19556"/>
    </source>
</evidence>
<evidence type="ECO:0000313" key="3">
    <source>
        <dbReference type="EMBL" id="MBB2145732.1"/>
    </source>
</evidence>